<dbReference type="RefSeq" id="WP_169853019.1">
    <property type="nucleotide sequence ID" value="NZ_CP019791.1"/>
</dbReference>
<proteinExistence type="predicted"/>
<keyword evidence="4" id="KW-1185">Reference proteome</keyword>
<evidence type="ECO:0000259" key="1">
    <source>
        <dbReference type="Pfam" id="PF01814"/>
    </source>
</evidence>
<sequence length="253" mass="29175">MARTYKNSDVLTSLLRRISRGEDPKTIKSEASKLVTEVQARDIAEAEQNLINDGFSVRLAQQLASVFLLIGMLDEKSLSLRKELPADHILRMVIAEHDIMRCFIADLEDVTEEIQHLALLTDTQTEFRKFTHIIEHLDSIEEHIQREEDVIFPSLQKHGWTSLCQAARNDHVYIRIGLSDLIKLIANFNQIPFSQFRAQLNSATSFICPLLRDHFFQEETILFPIAVELIKDETVWKRIKQACDEFGYCGIHI</sequence>
<dbReference type="InterPro" id="IPR012312">
    <property type="entry name" value="Hemerythrin-like"/>
</dbReference>
<dbReference type="STRING" id="1936003.STSP2_01196"/>
<evidence type="ECO:0000259" key="2">
    <source>
        <dbReference type="Pfam" id="PF04282"/>
    </source>
</evidence>
<reference evidence="4" key="1">
    <citation type="submission" date="2017-02" db="EMBL/GenBank/DDBJ databases">
        <title>Comparative genomics and description of representatives of a novel lineage of planctomycetes thriving in anoxic sediments.</title>
        <authorList>
            <person name="Spring S."/>
            <person name="Bunk B."/>
            <person name="Sproer C."/>
        </authorList>
    </citation>
    <scope>NUCLEOTIDE SEQUENCE [LARGE SCALE GENOMIC DNA]</scope>
    <source>
        <strain evidence="4">ST-NAGAB-D1</strain>
    </source>
</reference>
<dbReference type="Proteomes" id="UP000189674">
    <property type="component" value="Chromosome"/>
</dbReference>
<accession>A0A1U9NJD4</accession>
<dbReference type="Gene3D" id="1.20.120.520">
    <property type="entry name" value="nmb1532 protein domain like"/>
    <property type="match status" value="1"/>
</dbReference>
<evidence type="ECO:0000313" key="3">
    <source>
        <dbReference type="EMBL" id="AQT68042.1"/>
    </source>
</evidence>
<dbReference type="EMBL" id="CP019791">
    <property type="protein sequence ID" value="AQT68042.1"/>
    <property type="molecule type" value="Genomic_DNA"/>
</dbReference>
<name>A0A1U9NJD4_9BACT</name>
<dbReference type="Pfam" id="PF04282">
    <property type="entry name" value="DUF438"/>
    <property type="match status" value="1"/>
</dbReference>
<organism evidence="3 4">
    <name type="scientific">Anaerohalosphaera lusitana</name>
    <dbReference type="NCBI Taxonomy" id="1936003"/>
    <lineage>
        <taxon>Bacteria</taxon>
        <taxon>Pseudomonadati</taxon>
        <taxon>Planctomycetota</taxon>
        <taxon>Phycisphaerae</taxon>
        <taxon>Sedimentisphaerales</taxon>
        <taxon>Anaerohalosphaeraceae</taxon>
        <taxon>Anaerohalosphaera</taxon>
    </lineage>
</organism>
<dbReference type="PANTHER" id="PTHR39966">
    <property type="entry name" value="BLL2471 PROTEIN-RELATED"/>
    <property type="match status" value="1"/>
</dbReference>
<dbReference type="Pfam" id="PF01814">
    <property type="entry name" value="Hemerythrin"/>
    <property type="match status" value="1"/>
</dbReference>
<feature type="domain" description="Hemerythrin-like" evidence="1">
    <location>
        <begin position="89"/>
        <end position="226"/>
    </location>
</feature>
<dbReference type="GO" id="GO:0005886">
    <property type="term" value="C:plasma membrane"/>
    <property type="evidence" value="ECO:0007669"/>
    <property type="project" value="TreeGrafter"/>
</dbReference>
<gene>
    <name evidence="3" type="ORF">STSP2_01196</name>
</gene>
<evidence type="ECO:0000313" key="4">
    <source>
        <dbReference type="Proteomes" id="UP000189674"/>
    </source>
</evidence>
<dbReference type="InterPro" id="IPR007380">
    <property type="entry name" value="DUF438"/>
</dbReference>
<feature type="domain" description="DUF438" evidence="2">
    <location>
        <begin position="11"/>
        <end position="66"/>
    </location>
</feature>
<dbReference type="KEGG" id="alus:STSP2_01196"/>
<dbReference type="PANTHER" id="PTHR39966:SF3">
    <property type="entry name" value="DUF438 DOMAIN-CONTAINING PROTEIN"/>
    <property type="match status" value="1"/>
</dbReference>
<protein>
    <submittedName>
        <fullName evidence="3">Uncharacterized protein</fullName>
    </submittedName>
</protein>
<dbReference type="AlphaFoldDB" id="A0A1U9NJD4"/>